<dbReference type="InterPro" id="IPR029063">
    <property type="entry name" value="SAM-dependent_MTases_sf"/>
</dbReference>
<feature type="domain" description="Methyltransferase type 11" evidence="4">
    <location>
        <begin position="38"/>
        <end position="133"/>
    </location>
</feature>
<dbReference type="Gene3D" id="3.40.50.150">
    <property type="entry name" value="Vaccinia Virus protein VP39"/>
    <property type="match status" value="1"/>
</dbReference>
<dbReference type="PANTHER" id="PTHR44942">
    <property type="entry name" value="METHYLTRANSF_11 DOMAIN-CONTAINING PROTEIN"/>
    <property type="match status" value="1"/>
</dbReference>
<dbReference type="Proteomes" id="UP000297014">
    <property type="component" value="Unassembled WGS sequence"/>
</dbReference>
<dbReference type="InterPro" id="IPR013216">
    <property type="entry name" value="Methyltransf_11"/>
</dbReference>
<gene>
    <name evidence="5" type="ORF">AJ85_13945</name>
</gene>
<dbReference type="GO" id="GO:0032259">
    <property type="term" value="P:methylation"/>
    <property type="evidence" value="ECO:0007669"/>
    <property type="project" value="UniProtKB-KW"/>
</dbReference>
<dbReference type="Pfam" id="PF08241">
    <property type="entry name" value="Methyltransf_11"/>
    <property type="match status" value="1"/>
</dbReference>
<reference evidence="5 6" key="1">
    <citation type="submission" date="2014-01" db="EMBL/GenBank/DDBJ databases">
        <title>Draft genome sequencing of Bacillus alcalophilus CGMCC 1.3604.</title>
        <authorList>
            <person name="Yang J."/>
            <person name="Diao L."/>
            <person name="Yang S."/>
        </authorList>
    </citation>
    <scope>NUCLEOTIDE SEQUENCE [LARGE SCALE GENOMIC DNA]</scope>
    <source>
        <strain evidence="5 6">CGMCC 1.3604</strain>
    </source>
</reference>
<dbReference type="GO" id="GO:0008757">
    <property type="term" value="F:S-adenosylmethionine-dependent methyltransferase activity"/>
    <property type="evidence" value="ECO:0007669"/>
    <property type="project" value="InterPro"/>
</dbReference>
<name>A0A4V3X8E6_ALKAL</name>
<accession>A0A4V3X8E6</accession>
<dbReference type="AlphaFoldDB" id="A0A4V3X8E6"/>
<dbReference type="PANTHER" id="PTHR44942:SF4">
    <property type="entry name" value="METHYLTRANSFERASE TYPE 11 DOMAIN-CONTAINING PROTEIN"/>
    <property type="match status" value="1"/>
</dbReference>
<evidence type="ECO:0000313" key="6">
    <source>
        <dbReference type="Proteomes" id="UP000297014"/>
    </source>
</evidence>
<evidence type="ECO:0000259" key="4">
    <source>
        <dbReference type="Pfam" id="PF08241"/>
    </source>
</evidence>
<keyword evidence="2 5" id="KW-0489">Methyltransferase</keyword>
<evidence type="ECO:0000256" key="3">
    <source>
        <dbReference type="ARBA" id="ARBA00022679"/>
    </source>
</evidence>
<organism evidence="5 6">
    <name type="scientific">Alkalihalobacillus alcalophilus ATCC 27647 = CGMCC 1.3604</name>
    <dbReference type="NCBI Taxonomy" id="1218173"/>
    <lineage>
        <taxon>Bacteria</taxon>
        <taxon>Bacillati</taxon>
        <taxon>Bacillota</taxon>
        <taxon>Bacilli</taxon>
        <taxon>Bacillales</taxon>
        <taxon>Bacillaceae</taxon>
        <taxon>Alkalihalobacillus</taxon>
    </lineage>
</organism>
<dbReference type="InterPro" id="IPR051052">
    <property type="entry name" value="Diverse_substrate_MTase"/>
</dbReference>
<evidence type="ECO:0000256" key="1">
    <source>
        <dbReference type="ARBA" id="ARBA00008361"/>
    </source>
</evidence>
<dbReference type="EMBL" id="JALP01000185">
    <property type="protein sequence ID" value="THG89992.1"/>
    <property type="molecule type" value="Genomic_DNA"/>
</dbReference>
<proteinExistence type="inferred from homology"/>
<evidence type="ECO:0000256" key="2">
    <source>
        <dbReference type="ARBA" id="ARBA00022603"/>
    </source>
</evidence>
<protein>
    <submittedName>
        <fullName evidence="5">Type 11 methyltransferase</fullName>
    </submittedName>
</protein>
<comment type="caution">
    <text evidence="5">The sequence shown here is derived from an EMBL/GenBank/DDBJ whole genome shotgun (WGS) entry which is preliminary data.</text>
</comment>
<sequence>MDFHDQKNRSSYMTRKANQNWLKMVQKLVPITKIERAIDIGCGGGIYTKALLEMGVQSVIGIDFSEVMIEAAKENLKNYHNVTFQKGTAYDSQIKADSVDLLLERALIHHLDDLNAYFSESYRILQSKGYYLIQDRTIDDCLLPGSEEHIRGYFFELFPHLIEKESARRYTSEQVVSALKHANFAEISEVQLWEVRKEYKAKDELLNDIRERTGRSILHDLTDAQLQELVSHLDEVLPSGEAIVEKDRWTIWKAQKE</sequence>
<keyword evidence="3 5" id="KW-0808">Transferase</keyword>
<comment type="similarity">
    <text evidence="1">Belongs to the methyltransferase superfamily.</text>
</comment>
<evidence type="ECO:0000313" key="5">
    <source>
        <dbReference type="EMBL" id="THG89992.1"/>
    </source>
</evidence>
<dbReference type="SUPFAM" id="SSF53335">
    <property type="entry name" value="S-adenosyl-L-methionine-dependent methyltransferases"/>
    <property type="match status" value="1"/>
</dbReference>
<dbReference type="CDD" id="cd02440">
    <property type="entry name" value="AdoMet_MTases"/>
    <property type="match status" value="1"/>
</dbReference>